<reference evidence="1" key="1">
    <citation type="submission" date="2018-02" db="EMBL/GenBank/DDBJ databases">
        <title>Rhizophora mucronata_Transcriptome.</title>
        <authorList>
            <person name="Meera S.P."/>
            <person name="Sreeshan A."/>
            <person name="Augustine A."/>
        </authorList>
    </citation>
    <scope>NUCLEOTIDE SEQUENCE</scope>
    <source>
        <tissue evidence="1">Leaf</tissue>
    </source>
</reference>
<protein>
    <submittedName>
        <fullName evidence="1">Uncharacterized protein</fullName>
    </submittedName>
</protein>
<name>A0A2P2QM94_RHIMU</name>
<sequence>MWIGYLQGFGIELACMHVLLDSKFTCLYFVVHFQWRTGM</sequence>
<organism evidence="1">
    <name type="scientific">Rhizophora mucronata</name>
    <name type="common">Asiatic mangrove</name>
    <dbReference type="NCBI Taxonomy" id="61149"/>
    <lineage>
        <taxon>Eukaryota</taxon>
        <taxon>Viridiplantae</taxon>
        <taxon>Streptophyta</taxon>
        <taxon>Embryophyta</taxon>
        <taxon>Tracheophyta</taxon>
        <taxon>Spermatophyta</taxon>
        <taxon>Magnoliopsida</taxon>
        <taxon>eudicotyledons</taxon>
        <taxon>Gunneridae</taxon>
        <taxon>Pentapetalae</taxon>
        <taxon>rosids</taxon>
        <taxon>fabids</taxon>
        <taxon>Malpighiales</taxon>
        <taxon>Rhizophoraceae</taxon>
        <taxon>Rhizophora</taxon>
    </lineage>
</organism>
<evidence type="ECO:0000313" key="1">
    <source>
        <dbReference type="EMBL" id="MBX68139.1"/>
    </source>
</evidence>
<dbReference type="AlphaFoldDB" id="A0A2P2QM94"/>
<accession>A0A2P2QM94</accession>
<dbReference type="EMBL" id="GGEC01087655">
    <property type="protein sequence ID" value="MBX68139.1"/>
    <property type="molecule type" value="Transcribed_RNA"/>
</dbReference>
<proteinExistence type="predicted"/>